<dbReference type="PIRSF" id="PIRSF012524">
    <property type="entry name" value="YitL_S1"/>
    <property type="match status" value="1"/>
</dbReference>
<evidence type="ECO:0000259" key="2">
    <source>
        <dbReference type="SMART" id="SM00316"/>
    </source>
</evidence>
<keyword evidence="4" id="KW-1185">Reference proteome</keyword>
<reference evidence="3 4" key="1">
    <citation type="submission" date="2020-08" db="EMBL/GenBank/DDBJ databases">
        <title>Genome public.</title>
        <authorList>
            <person name="Liu C."/>
            <person name="Sun Q."/>
        </authorList>
    </citation>
    <scope>NUCLEOTIDE SEQUENCE [LARGE SCALE GENOMIC DNA]</scope>
    <source>
        <strain evidence="3 4">NSJ-56</strain>
    </source>
</reference>
<feature type="domain" description="S1 motif" evidence="2">
    <location>
        <begin position="3"/>
        <end position="65"/>
    </location>
</feature>
<dbReference type="Gene3D" id="1.10.10.10">
    <property type="entry name" value="Winged helix-like DNA-binding domain superfamily/Winged helix DNA-binding domain"/>
    <property type="match status" value="1"/>
</dbReference>
<dbReference type="InterPro" id="IPR003029">
    <property type="entry name" value="S1_domain"/>
</dbReference>
<feature type="domain" description="S1 motif" evidence="2">
    <location>
        <begin position="70"/>
        <end position="132"/>
    </location>
</feature>
<name>A0ABR7D6B3_9BACT</name>
<accession>A0ABR7D6B3</accession>
<evidence type="ECO:0000313" key="3">
    <source>
        <dbReference type="EMBL" id="MBC5623467.1"/>
    </source>
</evidence>
<proteinExistence type="inferred from homology"/>
<evidence type="ECO:0000313" key="4">
    <source>
        <dbReference type="Proteomes" id="UP000646484"/>
    </source>
</evidence>
<dbReference type="InterPro" id="IPR039566">
    <property type="entry name" value="CvfB_S1_st"/>
</dbReference>
<feature type="domain" description="S1 motif" evidence="2">
    <location>
        <begin position="145"/>
        <end position="207"/>
    </location>
</feature>
<dbReference type="InterPro" id="IPR036388">
    <property type="entry name" value="WH-like_DNA-bd_sf"/>
</dbReference>
<dbReference type="InterPro" id="IPR040764">
    <property type="entry name" value="CvfB_WH"/>
</dbReference>
<gene>
    <name evidence="3" type="ORF">H8S64_20430</name>
</gene>
<dbReference type="PANTHER" id="PTHR37296">
    <property type="entry name" value="CONSERVED VIRULENCE FACTOR B"/>
    <property type="match status" value="1"/>
</dbReference>
<organism evidence="3 4">
    <name type="scientific">Butyricimonas hominis</name>
    <dbReference type="NCBI Taxonomy" id="2763032"/>
    <lineage>
        <taxon>Bacteria</taxon>
        <taxon>Pseudomonadati</taxon>
        <taxon>Bacteroidota</taxon>
        <taxon>Bacteroidia</taxon>
        <taxon>Bacteroidales</taxon>
        <taxon>Odoribacteraceae</taxon>
        <taxon>Butyricimonas</taxon>
    </lineage>
</organism>
<comment type="similarity">
    <text evidence="1">Belongs to the CvfB family.</text>
</comment>
<evidence type="ECO:0000256" key="1">
    <source>
        <dbReference type="PIRNR" id="PIRNR012524"/>
    </source>
</evidence>
<dbReference type="EMBL" id="JACOOH010000011">
    <property type="protein sequence ID" value="MBC5623467.1"/>
    <property type="molecule type" value="Genomic_DNA"/>
</dbReference>
<dbReference type="PANTHER" id="PTHR37296:SF1">
    <property type="entry name" value="CONSERVED VIRULENCE FACTOR B"/>
    <property type="match status" value="1"/>
</dbReference>
<dbReference type="InterPro" id="IPR014464">
    <property type="entry name" value="CvfB_fam"/>
</dbReference>
<dbReference type="Proteomes" id="UP000646484">
    <property type="component" value="Unassembled WGS sequence"/>
</dbReference>
<dbReference type="RefSeq" id="WP_099291900.1">
    <property type="nucleotide sequence ID" value="NZ_JACOOH010000011.1"/>
</dbReference>
<dbReference type="Pfam" id="PF17783">
    <property type="entry name" value="WHD_CvfB"/>
    <property type="match status" value="1"/>
</dbReference>
<dbReference type="InterPro" id="IPR012340">
    <property type="entry name" value="NA-bd_OB-fold"/>
</dbReference>
<comment type="caution">
    <text evidence="3">The sequence shown here is derived from an EMBL/GenBank/DDBJ whole genome shotgun (WGS) entry which is preliminary data.</text>
</comment>
<dbReference type="Gene3D" id="2.40.50.140">
    <property type="entry name" value="Nucleic acid-binding proteins"/>
    <property type="match status" value="2"/>
</dbReference>
<sequence>MIKLGEYNILRVVKTVDFGVYLDGGDYWGEILLPKETAPAECKEGDELKVFIYFDSEDRVIATMTEPKAVVGDFALMKVVGTSRVGAFLDWGLRKDLLVPFREQREEMQMGREYLVYVYVDKTTDRIVASTRLNRFLDKTPADYKPGEEVQLIIARRTDLGYNVIVNGSHEAVIYRNEIFQPLSIGQHVTGYIKQVREDGKIDCILQKNDGHEQVDRLSAIILKKLEENGGVLQVSDKSDPAEIYQLFGCSKKNYKKAVGGLFKQHKVMIGEKELKLK</sequence>
<dbReference type="Pfam" id="PF13509">
    <property type="entry name" value="S1_2"/>
    <property type="match status" value="2"/>
</dbReference>
<dbReference type="SMART" id="SM00316">
    <property type="entry name" value="S1"/>
    <property type="match status" value="3"/>
</dbReference>
<protein>
    <submittedName>
        <fullName evidence="3">GntR family transcriptional regulator</fullName>
    </submittedName>
</protein>